<evidence type="ECO:0000313" key="2">
    <source>
        <dbReference type="Proteomes" id="UP000570361"/>
    </source>
</evidence>
<name>A0A7W5ATN0_9BACL</name>
<proteinExistence type="predicted"/>
<comment type="caution">
    <text evidence="1">The sequence shown here is derived from an EMBL/GenBank/DDBJ whole genome shotgun (WGS) entry which is preliminary data.</text>
</comment>
<evidence type="ECO:0000313" key="1">
    <source>
        <dbReference type="EMBL" id="MBB3108570.1"/>
    </source>
</evidence>
<dbReference type="InterPro" id="IPR039498">
    <property type="entry name" value="NTP_transf_5"/>
</dbReference>
<dbReference type="AlphaFoldDB" id="A0A7W5ATN0"/>
<dbReference type="Pfam" id="PF14907">
    <property type="entry name" value="NTP_transf_5"/>
    <property type="match status" value="1"/>
</dbReference>
<accession>A0A7W5ATN0</accession>
<protein>
    <recommendedName>
        <fullName evidence="3">Renal dipeptidase</fullName>
    </recommendedName>
</protein>
<gene>
    <name evidence="1" type="ORF">FHS18_000598</name>
</gene>
<reference evidence="1 2" key="1">
    <citation type="submission" date="2020-08" db="EMBL/GenBank/DDBJ databases">
        <title>Genomic Encyclopedia of Type Strains, Phase III (KMG-III): the genomes of soil and plant-associated and newly described type strains.</title>
        <authorList>
            <person name="Whitman W."/>
        </authorList>
    </citation>
    <scope>NUCLEOTIDE SEQUENCE [LARGE SCALE GENOMIC DNA]</scope>
    <source>
        <strain evidence="1 2">CECT 5862</strain>
    </source>
</reference>
<dbReference type="EMBL" id="JACHXK010000001">
    <property type="protein sequence ID" value="MBB3108570.1"/>
    <property type="molecule type" value="Genomic_DNA"/>
</dbReference>
<sequence length="388" mass="46310">MRYKLEKDKLSDEFKFLLSLIAHSKENKFNSEMNWELFVRLVRHHRLYPVVYGDIQSIGERELPNFVIAELKEEYSRNTFKMFALTGEMDRVNKLFAENSIRSLILKGPPLAQTLFGDVSRRTSKDLDILVPVENFEQVNEILMQDGYIPKKKFVPDILGDWKRRRHHLSYFNPKKQVQIEIHWRMNPEMGCEPSFEDLWLRRQKSNLTGSDIFLLSNEDLFSYLIMHGARHGWFRLRWLLDIHYLLSVKNINWRSVSDGFIKNGQQAIAGQTLILLHSLFKTEVPLEMEYLLDARKSAVLAERAMLFIIGTSDVSVDSEDRDLVREYQRYLFAIKTSKQKWEYVRERLLPNSYDANTLYLPRTLHFLYYPLRPFLWFWRRVKEQLTT</sequence>
<keyword evidence="2" id="KW-1185">Reference proteome</keyword>
<dbReference type="RefSeq" id="WP_183596778.1">
    <property type="nucleotide sequence ID" value="NZ_JACHXK010000001.1"/>
</dbReference>
<organism evidence="1 2">
    <name type="scientific">Paenibacillus phyllosphaerae</name>
    <dbReference type="NCBI Taxonomy" id="274593"/>
    <lineage>
        <taxon>Bacteria</taxon>
        <taxon>Bacillati</taxon>
        <taxon>Bacillota</taxon>
        <taxon>Bacilli</taxon>
        <taxon>Bacillales</taxon>
        <taxon>Paenibacillaceae</taxon>
        <taxon>Paenibacillus</taxon>
    </lineage>
</organism>
<dbReference type="Proteomes" id="UP000570361">
    <property type="component" value="Unassembled WGS sequence"/>
</dbReference>
<evidence type="ECO:0008006" key="3">
    <source>
        <dbReference type="Google" id="ProtNLM"/>
    </source>
</evidence>